<dbReference type="PANTHER" id="PTHR36766:SF74">
    <property type="entry name" value="NB-ARC DOMAIN-CONTAINING PROTEIN"/>
    <property type="match status" value="1"/>
</dbReference>
<dbReference type="Gramene" id="AET3Gv21060600.4">
    <property type="protein sequence ID" value="AET3Gv21060600.4"/>
    <property type="gene ID" value="AET3Gv21060600"/>
</dbReference>
<reference evidence="1" key="5">
    <citation type="journal article" date="2021" name="G3 (Bethesda)">
        <title>Aegilops tauschii genome assembly Aet v5.0 features greater sequence contiguity and improved annotation.</title>
        <authorList>
            <person name="Wang L."/>
            <person name="Zhu T."/>
            <person name="Rodriguez J.C."/>
            <person name="Deal K.R."/>
            <person name="Dubcovsky J."/>
            <person name="McGuire P.E."/>
            <person name="Lux T."/>
            <person name="Spannagl M."/>
            <person name="Mayer K.F.X."/>
            <person name="Baldrich P."/>
            <person name="Meyers B.C."/>
            <person name="Huo N."/>
            <person name="Gu Y.Q."/>
            <person name="Zhou H."/>
            <person name="Devos K.M."/>
            <person name="Bennetzen J.L."/>
            <person name="Unver T."/>
            <person name="Budak H."/>
            <person name="Gulick P.J."/>
            <person name="Galiba G."/>
            <person name="Kalapos B."/>
            <person name="Nelson D.R."/>
            <person name="Li P."/>
            <person name="You F.M."/>
            <person name="Luo M.C."/>
            <person name="Dvorak J."/>
        </authorList>
    </citation>
    <scope>NUCLEOTIDE SEQUENCE [LARGE SCALE GENOMIC DNA]</scope>
    <source>
        <strain evidence="1">cv. AL8/78</strain>
    </source>
</reference>
<dbReference type="InterPro" id="IPR042197">
    <property type="entry name" value="Apaf_helical"/>
</dbReference>
<dbReference type="InterPro" id="IPR027417">
    <property type="entry name" value="P-loop_NTPase"/>
</dbReference>
<dbReference type="GO" id="GO:0043531">
    <property type="term" value="F:ADP binding"/>
    <property type="evidence" value="ECO:0007669"/>
    <property type="project" value="InterPro"/>
</dbReference>
<evidence type="ECO:0000313" key="1">
    <source>
        <dbReference type="EnsemblPlants" id="AET3Gv21060600.4"/>
    </source>
</evidence>
<accession>A0A453GKE4</accession>
<dbReference type="PANTHER" id="PTHR36766">
    <property type="entry name" value="PLANT BROAD-SPECTRUM MILDEW RESISTANCE PROTEIN RPW8"/>
    <property type="match status" value="1"/>
</dbReference>
<keyword evidence="2" id="KW-1185">Reference proteome</keyword>
<reference evidence="1" key="4">
    <citation type="submission" date="2019-03" db="UniProtKB">
        <authorList>
            <consortium name="EnsemblPlants"/>
        </authorList>
    </citation>
    <scope>IDENTIFICATION</scope>
</reference>
<protein>
    <submittedName>
        <fullName evidence="1">Uncharacterized protein</fullName>
    </submittedName>
</protein>
<dbReference type="EnsemblPlants" id="AET3Gv21060600.4">
    <property type="protein sequence ID" value="AET3Gv21060600.4"/>
    <property type="gene ID" value="AET3Gv21060600"/>
</dbReference>
<dbReference type="AlphaFoldDB" id="A0A453GKE4"/>
<reference evidence="2" key="2">
    <citation type="journal article" date="2017" name="Nat. Plants">
        <title>The Aegilops tauschii genome reveals multiple impacts of transposons.</title>
        <authorList>
            <person name="Zhao G."/>
            <person name="Zou C."/>
            <person name="Li K."/>
            <person name="Wang K."/>
            <person name="Li T."/>
            <person name="Gao L."/>
            <person name="Zhang X."/>
            <person name="Wang H."/>
            <person name="Yang Z."/>
            <person name="Liu X."/>
            <person name="Jiang W."/>
            <person name="Mao L."/>
            <person name="Kong X."/>
            <person name="Jiao Y."/>
            <person name="Jia J."/>
        </authorList>
    </citation>
    <scope>NUCLEOTIDE SEQUENCE [LARGE SCALE GENOMIC DNA]</scope>
    <source>
        <strain evidence="2">cv. AL8/78</strain>
    </source>
</reference>
<organism evidence="1 2">
    <name type="scientific">Aegilops tauschii subsp. strangulata</name>
    <name type="common">Goatgrass</name>
    <dbReference type="NCBI Taxonomy" id="200361"/>
    <lineage>
        <taxon>Eukaryota</taxon>
        <taxon>Viridiplantae</taxon>
        <taxon>Streptophyta</taxon>
        <taxon>Embryophyta</taxon>
        <taxon>Tracheophyta</taxon>
        <taxon>Spermatophyta</taxon>
        <taxon>Magnoliopsida</taxon>
        <taxon>Liliopsida</taxon>
        <taxon>Poales</taxon>
        <taxon>Poaceae</taxon>
        <taxon>BOP clade</taxon>
        <taxon>Pooideae</taxon>
        <taxon>Triticodae</taxon>
        <taxon>Triticeae</taxon>
        <taxon>Triticinae</taxon>
        <taxon>Aegilops</taxon>
    </lineage>
</organism>
<proteinExistence type="predicted"/>
<dbReference type="Proteomes" id="UP000015105">
    <property type="component" value="Chromosome 3D"/>
</dbReference>
<evidence type="ECO:0000313" key="2">
    <source>
        <dbReference type="Proteomes" id="UP000015105"/>
    </source>
</evidence>
<sequence length="122" mass="13617">MLQHGSSSSRIIVTTRNQLVVEQMKTGILAHQRVILPVHESDQINLGCLPNNDCWELIKIRAFRPDDDQTHLEQIGDEIASKCGGIPLVANAFGQVMSENRSIKAWEDIKVKMVDVGFRGAH</sequence>
<name>A0A453GKE4_AEGTS</name>
<dbReference type="SUPFAM" id="SSF52540">
    <property type="entry name" value="P-loop containing nucleoside triphosphate hydrolases"/>
    <property type="match status" value="1"/>
</dbReference>
<dbReference type="Gene3D" id="1.10.8.430">
    <property type="entry name" value="Helical domain of apoptotic protease-activating factors"/>
    <property type="match status" value="1"/>
</dbReference>
<reference evidence="2" key="1">
    <citation type="journal article" date="2014" name="Science">
        <title>Ancient hybridizations among the ancestral genomes of bread wheat.</title>
        <authorList>
            <consortium name="International Wheat Genome Sequencing Consortium,"/>
            <person name="Marcussen T."/>
            <person name="Sandve S.R."/>
            <person name="Heier L."/>
            <person name="Spannagl M."/>
            <person name="Pfeifer M."/>
            <person name="Jakobsen K.S."/>
            <person name="Wulff B.B."/>
            <person name="Steuernagel B."/>
            <person name="Mayer K.F."/>
            <person name="Olsen O.A."/>
        </authorList>
    </citation>
    <scope>NUCLEOTIDE SEQUENCE [LARGE SCALE GENOMIC DNA]</scope>
    <source>
        <strain evidence="2">cv. AL8/78</strain>
    </source>
</reference>
<reference evidence="1" key="3">
    <citation type="journal article" date="2017" name="Nature">
        <title>Genome sequence of the progenitor of the wheat D genome Aegilops tauschii.</title>
        <authorList>
            <person name="Luo M.C."/>
            <person name="Gu Y.Q."/>
            <person name="Puiu D."/>
            <person name="Wang H."/>
            <person name="Twardziok S.O."/>
            <person name="Deal K.R."/>
            <person name="Huo N."/>
            <person name="Zhu T."/>
            <person name="Wang L."/>
            <person name="Wang Y."/>
            <person name="McGuire P.E."/>
            <person name="Liu S."/>
            <person name="Long H."/>
            <person name="Ramasamy R.K."/>
            <person name="Rodriguez J.C."/>
            <person name="Van S.L."/>
            <person name="Yuan L."/>
            <person name="Wang Z."/>
            <person name="Xia Z."/>
            <person name="Xiao L."/>
            <person name="Anderson O.D."/>
            <person name="Ouyang S."/>
            <person name="Liang Y."/>
            <person name="Zimin A.V."/>
            <person name="Pertea G."/>
            <person name="Qi P."/>
            <person name="Bennetzen J.L."/>
            <person name="Dai X."/>
            <person name="Dawson M.W."/>
            <person name="Muller H.G."/>
            <person name="Kugler K."/>
            <person name="Rivarola-Duarte L."/>
            <person name="Spannagl M."/>
            <person name="Mayer K.F.X."/>
            <person name="Lu F.H."/>
            <person name="Bevan M.W."/>
            <person name="Leroy P."/>
            <person name="Li P."/>
            <person name="You F.M."/>
            <person name="Sun Q."/>
            <person name="Liu Z."/>
            <person name="Lyons E."/>
            <person name="Wicker T."/>
            <person name="Salzberg S.L."/>
            <person name="Devos K.M."/>
            <person name="Dvorak J."/>
        </authorList>
    </citation>
    <scope>NUCLEOTIDE SEQUENCE [LARGE SCALE GENOMIC DNA]</scope>
    <source>
        <strain evidence="1">cv. AL8/78</strain>
    </source>
</reference>